<protein>
    <submittedName>
        <fullName evidence="2">Uncharacterized protein</fullName>
    </submittedName>
</protein>
<dbReference type="AlphaFoldDB" id="A0A164AME9"/>
<accession>A0A164AME9</accession>
<reference evidence="2 3" key="1">
    <citation type="submission" date="2016-01" db="EMBL/GenBank/DDBJ databases">
        <title>Whole genome sequencing of Myroides marinus L41.</title>
        <authorList>
            <person name="Hong K.W."/>
        </authorList>
    </citation>
    <scope>NUCLEOTIDE SEQUENCE [LARGE SCALE GENOMIC DNA]</scope>
    <source>
        <strain evidence="2 3">L41</strain>
    </source>
</reference>
<evidence type="ECO:0000256" key="1">
    <source>
        <dbReference type="SAM" id="Phobius"/>
    </source>
</evidence>
<dbReference type="EMBL" id="LQNU01000020">
    <property type="protein sequence ID" value="KZE84211.1"/>
    <property type="molecule type" value="Genomic_DNA"/>
</dbReference>
<keyword evidence="1" id="KW-0472">Membrane</keyword>
<dbReference type="RefSeq" id="WP_038987485.1">
    <property type="nucleotide sequence ID" value="NZ_JWJO01000049.1"/>
</dbReference>
<dbReference type="Proteomes" id="UP000076630">
    <property type="component" value="Unassembled WGS sequence"/>
</dbReference>
<dbReference type="OrthoDB" id="1449904at2"/>
<keyword evidence="1" id="KW-0812">Transmembrane</keyword>
<evidence type="ECO:0000313" key="3">
    <source>
        <dbReference type="Proteomes" id="UP000076630"/>
    </source>
</evidence>
<evidence type="ECO:0000313" key="2">
    <source>
        <dbReference type="EMBL" id="KZE84211.1"/>
    </source>
</evidence>
<comment type="caution">
    <text evidence="2">The sequence shown here is derived from an EMBL/GenBank/DDBJ whole genome shotgun (WGS) entry which is preliminary data.</text>
</comment>
<feature type="transmembrane region" description="Helical" evidence="1">
    <location>
        <begin position="158"/>
        <end position="176"/>
    </location>
</feature>
<keyword evidence="1" id="KW-1133">Transmembrane helix</keyword>
<sequence length="211" mass="24462">MKTLSTNQVQQIDNEIALYNLQYEDIIAEVTDHIICEIENEINSNNLEFDNAFILVFDKWRPLLRPNTSSKYTDVPSFISNNWVDKEDNRWRIAGLLTALFSIFYLAISHWTRFDLLLFAIILLGVTVILSFNVYRFLKNAKNYRSSYLKTLSRKNSINVLIALGITVYELAKYISKPNTNFGSLIIGLLAIYTFTNTVLIYREGLKQIKN</sequence>
<feature type="transmembrane region" description="Helical" evidence="1">
    <location>
        <begin position="117"/>
        <end position="138"/>
    </location>
</feature>
<name>A0A164AME9_9FLAO</name>
<feature type="transmembrane region" description="Helical" evidence="1">
    <location>
        <begin position="182"/>
        <end position="202"/>
    </location>
</feature>
<gene>
    <name evidence="2" type="ORF">AV926_18790</name>
</gene>
<feature type="transmembrane region" description="Helical" evidence="1">
    <location>
        <begin position="93"/>
        <end position="111"/>
    </location>
</feature>
<keyword evidence="3" id="KW-1185">Reference proteome</keyword>
<organism evidence="2 3">
    <name type="scientific">Myroides marinus</name>
    <dbReference type="NCBI Taxonomy" id="703342"/>
    <lineage>
        <taxon>Bacteria</taxon>
        <taxon>Pseudomonadati</taxon>
        <taxon>Bacteroidota</taxon>
        <taxon>Flavobacteriia</taxon>
        <taxon>Flavobacteriales</taxon>
        <taxon>Flavobacteriaceae</taxon>
        <taxon>Myroides</taxon>
    </lineage>
</organism>
<proteinExistence type="predicted"/>